<proteinExistence type="predicted"/>
<sequence length="316" mass="28838">MFETRVAGAADMASFLRPWRPPRHVAIGEGEQMDSGYWHSGSTRLRRAAGAVAVVGVATASALTAGSGVAAADFAVGCAQSGPFVTCGYMGTTDEQKLIVPPGVTKMHVTVIGGAGTDSGTTKGGRGGVVESDIAVTPGSTLFIRVGADGVGGGGGASSIATKSIAGDRNAGLESRIVVAPGGGGAVVGGTGGDAESDAPGAAGGKAGTATAGGAGGAGGAGAGALGVGGTGAGGAGGAGLYGGGAGGTGAGGGGGSYLVPQGGTSKLADAGTQAVVALNFSVVPDLGGLLGGLGSSDTGSGDTGSLGSSAGLSAS</sequence>
<comment type="caution">
    <text evidence="2">The sequence shown here is derived from an EMBL/GenBank/DDBJ whole genome shotgun (WGS) entry which is preliminary data.</text>
</comment>
<evidence type="ECO:0000313" key="2">
    <source>
        <dbReference type="EMBL" id="GAA4474745.1"/>
    </source>
</evidence>
<accession>A0ABP8NYP1</accession>
<dbReference type="EMBL" id="BAABFB010000023">
    <property type="protein sequence ID" value="GAA4474745.1"/>
    <property type="molecule type" value="Genomic_DNA"/>
</dbReference>
<evidence type="ECO:0000256" key="1">
    <source>
        <dbReference type="SAM" id="MobiDB-lite"/>
    </source>
</evidence>
<name>A0ABP8NYP1_9NOCA</name>
<dbReference type="Proteomes" id="UP001501183">
    <property type="component" value="Unassembled WGS sequence"/>
</dbReference>
<gene>
    <name evidence="2" type="ORF">GCM10023094_11000</name>
</gene>
<protein>
    <recommendedName>
        <fullName evidence="4">Glycine rich protein</fullName>
    </recommendedName>
</protein>
<feature type="region of interest" description="Disordered" evidence="1">
    <location>
        <begin position="189"/>
        <end position="210"/>
    </location>
</feature>
<feature type="region of interest" description="Disordered" evidence="1">
    <location>
        <begin position="292"/>
        <end position="316"/>
    </location>
</feature>
<feature type="compositionally biased region" description="Low complexity" evidence="1">
    <location>
        <begin position="296"/>
        <end position="316"/>
    </location>
</feature>
<keyword evidence="3" id="KW-1185">Reference proteome</keyword>
<organism evidence="2 3">
    <name type="scientific">Rhodococcus olei</name>
    <dbReference type="NCBI Taxonomy" id="2161675"/>
    <lineage>
        <taxon>Bacteria</taxon>
        <taxon>Bacillati</taxon>
        <taxon>Actinomycetota</taxon>
        <taxon>Actinomycetes</taxon>
        <taxon>Mycobacteriales</taxon>
        <taxon>Nocardiaceae</taxon>
        <taxon>Rhodococcus</taxon>
    </lineage>
</organism>
<evidence type="ECO:0008006" key="4">
    <source>
        <dbReference type="Google" id="ProtNLM"/>
    </source>
</evidence>
<reference evidence="3" key="1">
    <citation type="journal article" date="2019" name="Int. J. Syst. Evol. Microbiol.">
        <title>The Global Catalogue of Microorganisms (GCM) 10K type strain sequencing project: providing services to taxonomists for standard genome sequencing and annotation.</title>
        <authorList>
            <consortium name="The Broad Institute Genomics Platform"/>
            <consortium name="The Broad Institute Genome Sequencing Center for Infectious Disease"/>
            <person name="Wu L."/>
            <person name="Ma J."/>
        </authorList>
    </citation>
    <scope>NUCLEOTIDE SEQUENCE [LARGE SCALE GENOMIC DNA]</scope>
    <source>
        <strain evidence="3">JCM 32206</strain>
    </source>
</reference>
<evidence type="ECO:0000313" key="3">
    <source>
        <dbReference type="Proteomes" id="UP001501183"/>
    </source>
</evidence>